<dbReference type="SMART" id="SM01401">
    <property type="entry name" value="Sds3"/>
    <property type="match status" value="1"/>
</dbReference>
<proteinExistence type="predicted"/>
<dbReference type="Pfam" id="PF08598">
    <property type="entry name" value="Sds3"/>
    <property type="match status" value="1"/>
</dbReference>
<feature type="region of interest" description="Disordered" evidence="7">
    <location>
        <begin position="14"/>
        <end position="46"/>
    </location>
</feature>
<reference evidence="8 9" key="1">
    <citation type="submission" date="2024-02" db="EMBL/GenBank/DDBJ databases">
        <authorList>
            <person name="Daric V."/>
            <person name="Darras S."/>
        </authorList>
    </citation>
    <scope>NUCLEOTIDE SEQUENCE [LARGE SCALE GENOMIC DNA]</scope>
</reference>
<feature type="compositionally biased region" description="Acidic residues" evidence="7">
    <location>
        <begin position="25"/>
        <end position="34"/>
    </location>
</feature>
<evidence type="ECO:0000256" key="6">
    <source>
        <dbReference type="SAM" id="Coils"/>
    </source>
</evidence>
<evidence type="ECO:0000313" key="9">
    <source>
        <dbReference type="Proteomes" id="UP001642483"/>
    </source>
</evidence>
<accession>A0ABP0F6E0</accession>
<organism evidence="8 9">
    <name type="scientific">Clavelina lepadiformis</name>
    <name type="common">Light-bulb sea squirt</name>
    <name type="synonym">Ascidia lepadiformis</name>
    <dbReference type="NCBI Taxonomy" id="159417"/>
    <lineage>
        <taxon>Eukaryota</taxon>
        <taxon>Metazoa</taxon>
        <taxon>Chordata</taxon>
        <taxon>Tunicata</taxon>
        <taxon>Ascidiacea</taxon>
        <taxon>Aplousobranchia</taxon>
        <taxon>Clavelinidae</taxon>
        <taxon>Clavelina</taxon>
    </lineage>
</organism>
<dbReference type="InterPro" id="IPR013907">
    <property type="entry name" value="Sds3"/>
</dbReference>
<dbReference type="Proteomes" id="UP001642483">
    <property type="component" value="Unassembled WGS sequence"/>
</dbReference>
<evidence type="ECO:0000313" key="8">
    <source>
        <dbReference type="EMBL" id="CAK8675200.1"/>
    </source>
</evidence>
<name>A0ABP0F6E0_CLALP</name>
<evidence type="ECO:0000256" key="7">
    <source>
        <dbReference type="SAM" id="MobiDB-lite"/>
    </source>
</evidence>
<keyword evidence="2" id="KW-0678">Repressor</keyword>
<keyword evidence="9" id="KW-1185">Reference proteome</keyword>
<evidence type="ECO:0000256" key="3">
    <source>
        <dbReference type="ARBA" id="ARBA00023015"/>
    </source>
</evidence>
<feature type="coiled-coil region" evidence="6">
    <location>
        <begin position="123"/>
        <end position="150"/>
    </location>
</feature>
<keyword evidence="4" id="KW-0804">Transcription</keyword>
<keyword evidence="6" id="KW-0175">Coiled coil</keyword>
<sequence>MAEVIDYTCFDEDSSRNATKKSIDSCDEDTDDASETDRAKREEATEIKEQMYREKLAQIKQQVSQLHSGTLPEFCRKQKRLDQAHKERQKQVQAYHNYLLSKVEKIYQKEQAAASQEFEAKKIELKESIISELQDKKKHIETEHHTLELTGAFTSSTEIKAVTRKLRRRANEPVPATNEKRRKASPTQINFLLSEEEVLDDLKILNKGKSVVSTQEPFTDHIPGPIHQVECKIDHGKLLYDKRWFHNGQPVYIENYKEGTRISGVIAAITEREIWIRKLSDGSRIRIFISQLHRGKCSIKKRIVQ</sequence>
<evidence type="ECO:0000256" key="5">
    <source>
        <dbReference type="ARBA" id="ARBA00023242"/>
    </source>
</evidence>
<gene>
    <name evidence="8" type="ORF">CVLEPA_LOCUS4805</name>
</gene>
<evidence type="ECO:0000256" key="1">
    <source>
        <dbReference type="ARBA" id="ARBA00004123"/>
    </source>
</evidence>
<keyword evidence="5" id="KW-0539">Nucleus</keyword>
<keyword evidence="3" id="KW-0805">Transcription regulation</keyword>
<comment type="subcellular location">
    <subcellularLocation>
        <location evidence="1">Nucleus</location>
    </subcellularLocation>
</comment>
<feature type="compositionally biased region" description="Basic and acidic residues" evidence="7">
    <location>
        <begin position="35"/>
        <end position="46"/>
    </location>
</feature>
<dbReference type="EMBL" id="CAWYQH010000013">
    <property type="protein sequence ID" value="CAK8675200.1"/>
    <property type="molecule type" value="Genomic_DNA"/>
</dbReference>
<comment type="caution">
    <text evidence="8">The sequence shown here is derived from an EMBL/GenBank/DDBJ whole genome shotgun (WGS) entry which is preliminary data.</text>
</comment>
<dbReference type="PANTHER" id="PTHR21964">
    <property type="entry name" value="BREAST CANCER METASTASIS-SUPPRESSOR 1"/>
    <property type="match status" value="1"/>
</dbReference>
<evidence type="ECO:0000256" key="4">
    <source>
        <dbReference type="ARBA" id="ARBA00023163"/>
    </source>
</evidence>
<evidence type="ECO:0008006" key="10">
    <source>
        <dbReference type="Google" id="ProtNLM"/>
    </source>
</evidence>
<protein>
    <recommendedName>
        <fullName evidence="10">Sin3 histone deacetylase corepressor complex component SDS3</fullName>
    </recommendedName>
</protein>
<evidence type="ECO:0000256" key="2">
    <source>
        <dbReference type="ARBA" id="ARBA00022491"/>
    </source>
</evidence>